<name>A0ABU5VSJ6_9BACT</name>
<accession>A0ABU5VSJ6</accession>
<dbReference type="InterPro" id="IPR029752">
    <property type="entry name" value="D-isomer_DH_CS1"/>
</dbReference>
<dbReference type="PANTHER" id="PTHR42789">
    <property type="entry name" value="D-ISOMER SPECIFIC 2-HYDROXYACID DEHYDROGENASE FAMILY PROTEIN (AFU_ORTHOLOGUE AFUA_6G10090)"/>
    <property type="match status" value="1"/>
</dbReference>
<dbReference type="PROSITE" id="PS00671">
    <property type="entry name" value="D_2_HYDROXYACID_DH_3"/>
    <property type="match status" value="1"/>
</dbReference>
<sequence>MSKQKIAILDDYQNKALELADWSEVQKKAEVTVFNDHLPDPQAVIKRLLPFDIICVMRERTPMTAAILEALPNLKLIVSTGSRNASIDVEACEKKKIKILHTNYFATPTIELTWALILSIAKNITSENASLRTNGWQKKIGADLHGKTLAVLGLGNIGSQIAIIAKAFGMNVISWSQNLTAEKAQEAGTTLVTKEELFKQADFLTVHLVLSPRSKGLVGKNELALMKPTAFLINTSRGPIIEEAALIEALEKSLIAGAAIDVYDQEPLQKDHPFRSLENVLATPHIGYVSQGLYETFYKDSVKNILTWLNQ</sequence>
<dbReference type="PROSITE" id="PS00065">
    <property type="entry name" value="D_2_HYDROXYACID_DH_1"/>
    <property type="match status" value="1"/>
</dbReference>
<evidence type="ECO:0000256" key="2">
    <source>
        <dbReference type="ARBA" id="ARBA00023002"/>
    </source>
</evidence>
<keyword evidence="6" id="KW-1185">Reference proteome</keyword>
<dbReference type="InterPro" id="IPR050857">
    <property type="entry name" value="D-2-hydroxyacid_DH"/>
</dbReference>
<comment type="caution">
    <text evidence="5">The sequence shown here is derived from an EMBL/GenBank/DDBJ whole genome shotgun (WGS) entry which is preliminary data.</text>
</comment>
<dbReference type="Proteomes" id="UP001302274">
    <property type="component" value="Unassembled WGS sequence"/>
</dbReference>
<dbReference type="InterPro" id="IPR029753">
    <property type="entry name" value="D-isomer_DH_CS"/>
</dbReference>
<dbReference type="InterPro" id="IPR006140">
    <property type="entry name" value="D-isomer_DH_NAD-bd"/>
</dbReference>
<keyword evidence="3" id="KW-0520">NAD</keyword>
<gene>
    <name evidence="5" type="ORF">SHI21_07445</name>
</gene>
<dbReference type="InterPro" id="IPR036291">
    <property type="entry name" value="NAD(P)-bd_dom_sf"/>
</dbReference>
<dbReference type="EMBL" id="JAYGJQ010000001">
    <property type="protein sequence ID" value="MEA9356028.1"/>
    <property type="molecule type" value="Genomic_DNA"/>
</dbReference>
<organism evidence="5 6">
    <name type="scientific">Bacteriovorax antarcticus</name>
    <dbReference type="NCBI Taxonomy" id="3088717"/>
    <lineage>
        <taxon>Bacteria</taxon>
        <taxon>Pseudomonadati</taxon>
        <taxon>Bdellovibrionota</taxon>
        <taxon>Bacteriovoracia</taxon>
        <taxon>Bacteriovoracales</taxon>
        <taxon>Bacteriovoracaceae</taxon>
        <taxon>Bacteriovorax</taxon>
    </lineage>
</organism>
<feature type="domain" description="D-isomer specific 2-hydroxyacid dehydrogenase NAD-binding" evidence="4">
    <location>
        <begin position="115"/>
        <end position="287"/>
    </location>
</feature>
<dbReference type="SUPFAM" id="SSF52283">
    <property type="entry name" value="Formate/glycerate dehydrogenase catalytic domain-like"/>
    <property type="match status" value="1"/>
</dbReference>
<dbReference type="SUPFAM" id="SSF51735">
    <property type="entry name" value="NAD(P)-binding Rossmann-fold domains"/>
    <property type="match status" value="1"/>
</dbReference>
<dbReference type="CDD" id="cd12169">
    <property type="entry name" value="PGDH_like_1"/>
    <property type="match status" value="1"/>
</dbReference>
<proteinExistence type="inferred from homology"/>
<dbReference type="RefSeq" id="WP_323575688.1">
    <property type="nucleotide sequence ID" value="NZ_JAYGJQ010000001.1"/>
</dbReference>
<evidence type="ECO:0000313" key="6">
    <source>
        <dbReference type="Proteomes" id="UP001302274"/>
    </source>
</evidence>
<dbReference type="Gene3D" id="3.40.50.720">
    <property type="entry name" value="NAD(P)-binding Rossmann-like Domain"/>
    <property type="match status" value="2"/>
</dbReference>
<evidence type="ECO:0000256" key="1">
    <source>
        <dbReference type="ARBA" id="ARBA00005854"/>
    </source>
</evidence>
<evidence type="ECO:0000259" key="4">
    <source>
        <dbReference type="Pfam" id="PF02826"/>
    </source>
</evidence>
<evidence type="ECO:0000313" key="5">
    <source>
        <dbReference type="EMBL" id="MEA9356028.1"/>
    </source>
</evidence>
<keyword evidence="2" id="KW-0560">Oxidoreductase</keyword>
<comment type="similarity">
    <text evidence="1">Belongs to the D-isomer specific 2-hydroxyacid dehydrogenase family.</text>
</comment>
<evidence type="ECO:0000256" key="3">
    <source>
        <dbReference type="ARBA" id="ARBA00023027"/>
    </source>
</evidence>
<dbReference type="PANTHER" id="PTHR42789:SF1">
    <property type="entry name" value="D-ISOMER SPECIFIC 2-HYDROXYACID DEHYDROGENASE FAMILY PROTEIN (AFU_ORTHOLOGUE AFUA_6G10090)"/>
    <property type="match status" value="1"/>
</dbReference>
<protein>
    <submittedName>
        <fullName evidence="5">D-2-hydroxyacid dehydrogenase family protein</fullName>
    </submittedName>
</protein>
<reference evidence="5 6" key="1">
    <citation type="submission" date="2023-11" db="EMBL/GenBank/DDBJ databases">
        <title>A Novel Polar Bacteriovorax (B. antarcticus) Isolated from the Biocrust in Antarctica.</title>
        <authorList>
            <person name="Mun W."/>
            <person name="Choi S.Y."/>
            <person name="Mitchell R.J."/>
        </authorList>
    </citation>
    <scope>NUCLEOTIDE SEQUENCE [LARGE SCALE GENOMIC DNA]</scope>
    <source>
        <strain evidence="5 6">PP10</strain>
    </source>
</reference>
<dbReference type="Pfam" id="PF02826">
    <property type="entry name" value="2-Hacid_dh_C"/>
    <property type="match status" value="1"/>
</dbReference>